<comment type="caution">
    <text evidence="4">The sequence shown here is derived from an EMBL/GenBank/DDBJ whole genome shotgun (WGS) entry which is preliminary data.</text>
</comment>
<dbReference type="InterPro" id="IPR010656">
    <property type="entry name" value="DctM"/>
</dbReference>
<keyword evidence="1" id="KW-0813">Transport</keyword>
<evidence type="ECO:0000256" key="2">
    <source>
        <dbReference type="SAM" id="Phobius"/>
    </source>
</evidence>
<dbReference type="PANTHER" id="PTHR43849">
    <property type="entry name" value="BLL3936 PROTEIN"/>
    <property type="match status" value="1"/>
</dbReference>
<organism evidence="4 5">
    <name type="scientific">Marinobacterium aestuariivivens</name>
    <dbReference type="NCBI Taxonomy" id="1698799"/>
    <lineage>
        <taxon>Bacteria</taxon>
        <taxon>Pseudomonadati</taxon>
        <taxon>Pseudomonadota</taxon>
        <taxon>Gammaproteobacteria</taxon>
        <taxon>Oceanospirillales</taxon>
        <taxon>Oceanospirillaceae</taxon>
        <taxon>Marinobacterium</taxon>
    </lineage>
</organism>
<comment type="subcellular location">
    <subcellularLocation>
        <location evidence="1">Cell inner membrane</location>
        <topology evidence="1">Multi-pass membrane protein</topology>
    </subcellularLocation>
</comment>
<dbReference type="PANTHER" id="PTHR43849:SF2">
    <property type="entry name" value="BLL3936 PROTEIN"/>
    <property type="match status" value="1"/>
</dbReference>
<keyword evidence="1" id="KW-0997">Cell inner membrane</keyword>
<sequence length="139" mass="14779">MVGVVAACAAAGLVIGGISMTGLGGKFADLVFLLSGNDTVLVLLISAVLAIILGMGMPTPSAFILAAVLVGPTLSALDFSAMQTNMFILYFAVLSAMTPPWPWPPLQRPPLPMRNPGYRYRRGTPGHHRVHRALCLHVW</sequence>
<proteinExistence type="predicted"/>
<dbReference type="Pfam" id="PF06808">
    <property type="entry name" value="DctM"/>
    <property type="match status" value="1"/>
</dbReference>
<keyword evidence="2" id="KW-0812">Transmembrane</keyword>
<protein>
    <submittedName>
        <fullName evidence="4">TRAP transporter large permease subunit</fullName>
    </submittedName>
</protein>
<keyword evidence="2" id="KW-0472">Membrane</keyword>
<reference evidence="5" key="1">
    <citation type="journal article" date="2019" name="Int. J. Syst. Evol. Microbiol.">
        <title>The Global Catalogue of Microorganisms (GCM) 10K type strain sequencing project: providing services to taxonomists for standard genome sequencing and annotation.</title>
        <authorList>
            <consortium name="The Broad Institute Genomics Platform"/>
            <consortium name="The Broad Institute Genome Sequencing Center for Infectious Disease"/>
            <person name="Wu L."/>
            <person name="Ma J."/>
        </authorList>
    </citation>
    <scope>NUCLEOTIDE SEQUENCE [LARGE SCALE GENOMIC DNA]</scope>
    <source>
        <strain evidence="5">NBRC 111756</strain>
    </source>
</reference>
<evidence type="ECO:0000256" key="1">
    <source>
        <dbReference type="RuleBase" id="RU369079"/>
    </source>
</evidence>
<comment type="function">
    <text evidence="1">Part of the tripartite ATP-independent periplasmic (TRAP) transport system.</text>
</comment>
<accession>A0ABW2A9J6</accession>
<feature type="transmembrane region" description="Helical" evidence="2">
    <location>
        <begin position="82"/>
        <end position="103"/>
    </location>
</feature>
<keyword evidence="5" id="KW-1185">Reference proteome</keyword>
<evidence type="ECO:0000313" key="5">
    <source>
        <dbReference type="Proteomes" id="UP001596422"/>
    </source>
</evidence>
<dbReference type="RefSeq" id="WP_379913880.1">
    <property type="nucleotide sequence ID" value="NZ_JBHSWE010000002.1"/>
</dbReference>
<dbReference type="EMBL" id="JBHSWE010000002">
    <property type="protein sequence ID" value="MFC6674168.1"/>
    <property type="molecule type" value="Genomic_DNA"/>
</dbReference>
<keyword evidence="1" id="KW-1003">Cell membrane</keyword>
<name>A0ABW2A9J6_9GAMM</name>
<feature type="transmembrane region" description="Helical" evidence="2">
    <location>
        <begin position="40"/>
        <end position="70"/>
    </location>
</feature>
<evidence type="ECO:0000313" key="4">
    <source>
        <dbReference type="EMBL" id="MFC6674168.1"/>
    </source>
</evidence>
<dbReference type="Proteomes" id="UP001596422">
    <property type="component" value="Unassembled WGS sequence"/>
</dbReference>
<keyword evidence="2" id="KW-1133">Transmembrane helix</keyword>
<gene>
    <name evidence="4" type="ORF">ACFQDL_31730</name>
</gene>
<feature type="domain" description="TRAP C4-dicarboxylate transport system permease DctM subunit" evidence="3">
    <location>
        <begin position="4"/>
        <end position="100"/>
    </location>
</feature>
<evidence type="ECO:0000259" key="3">
    <source>
        <dbReference type="Pfam" id="PF06808"/>
    </source>
</evidence>